<dbReference type="Pfam" id="PF01501">
    <property type="entry name" value="Glyco_transf_8"/>
    <property type="match status" value="1"/>
</dbReference>
<proteinExistence type="evidence at transcript level"/>
<feature type="non-terminal residue" evidence="8">
    <location>
        <position position="1"/>
    </location>
</feature>
<accession>F2E822</accession>
<name>F2E822_HORVV</name>
<evidence type="ECO:0000256" key="2">
    <source>
        <dbReference type="ARBA" id="ARBA00006351"/>
    </source>
</evidence>
<evidence type="ECO:0000256" key="5">
    <source>
        <dbReference type="RuleBase" id="RU362027"/>
    </source>
</evidence>
<keyword evidence="7" id="KW-0472">Membrane</keyword>
<dbReference type="InterPro" id="IPR029044">
    <property type="entry name" value="Nucleotide-diphossugar_trans"/>
</dbReference>
<evidence type="ECO:0000313" key="8">
    <source>
        <dbReference type="EMBL" id="BAK03494.1"/>
    </source>
</evidence>
<comment type="similarity">
    <text evidence="2 5">Belongs to the glycosyltransferase 8 family.</text>
</comment>
<dbReference type="Gene3D" id="3.90.550.10">
    <property type="entry name" value="Spore Coat Polysaccharide Biosynthesis Protein SpsA, Chain A"/>
    <property type="match status" value="1"/>
</dbReference>
<dbReference type="PANTHER" id="PTHR13778:SF40">
    <property type="entry name" value="GALACTURONOSYLTRANSFERASE-LIKE 9-RELATED"/>
    <property type="match status" value="1"/>
</dbReference>
<feature type="compositionally biased region" description="Basic and acidic residues" evidence="6">
    <location>
        <begin position="36"/>
        <end position="58"/>
    </location>
</feature>
<dbReference type="GO" id="GO:0016757">
    <property type="term" value="F:glycosyltransferase activity"/>
    <property type="evidence" value="ECO:0007669"/>
    <property type="project" value="UniProtKB-KW"/>
</dbReference>
<reference evidence="8" key="1">
    <citation type="journal article" date="2011" name="Plant Physiol.">
        <title>Comprehensive sequence analysis of 24,783 barley full-length cDNAs derived from 12 clone libraries.</title>
        <authorList>
            <person name="Matsumoto T."/>
            <person name="Tanaka T."/>
            <person name="Sakai H."/>
            <person name="Amano N."/>
            <person name="Kanamori H."/>
            <person name="Kurita K."/>
            <person name="Kikuta A."/>
            <person name="Kamiya K."/>
            <person name="Yamamoto M."/>
            <person name="Ikawa H."/>
            <person name="Fujii N."/>
            <person name="Hori K."/>
            <person name="Itoh T."/>
            <person name="Sato K."/>
        </authorList>
    </citation>
    <scope>NUCLEOTIDE SEQUENCE</scope>
    <source>
        <tissue evidence="8">Shoot and root</tissue>
    </source>
</reference>
<dbReference type="AlphaFoldDB" id="F2E822"/>
<evidence type="ECO:0000256" key="7">
    <source>
        <dbReference type="SAM" id="Phobius"/>
    </source>
</evidence>
<dbReference type="PANTHER" id="PTHR13778">
    <property type="entry name" value="GLYCOSYLTRANSFERASE 8 DOMAIN-CONTAINING PROTEIN"/>
    <property type="match status" value="1"/>
</dbReference>
<evidence type="ECO:0000256" key="1">
    <source>
        <dbReference type="ARBA" id="ARBA00004877"/>
    </source>
</evidence>
<dbReference type="FunFam" id="3.90.550.10:FF:000110">
    <property type="entry name" value="Hexosyltransferase"/>
    <property type="match status" value="1"/>
</dbReference>
<dbReference type="EMBL" id="AK372296">
    <property type="protein sequence ID" value="BAK03494.1"/>
    <property type="molecule type" value="mRNA"/>
</dbReference>
<evidence type="ECO:0000256" key="3">
    <source>
        <dbReference type="ARBA" id="ARBA00022676"/>
    </source>
</evidence>
<evidence type="ECO:0000256" key="4">
    <source>
        <dbReference type="ARBA" id="ARBA00022679"/>
    </source>
</evidence>
<dbReference type="InterPro" id="IPR002495">
    <property type="entry name" value="Glyco_trans_8"/>
</dbReference>
<keyword evidence="4" id="KW-0808">Transferase</keyword>
<evidence type="ECO:0000256" key="6">
    <source>
        <dbReference type="SAM" id="MobiDB-lite"/>
    </source>
</evidence>
<protein>
    <recommendedName>
        <fullName evidence="5">Hexosyltransferase</fullName>
        <ecNumber evidence="5">2.4.1.-</ecNumber>
    </recommendedName>
</protein>
<keyword evidence="7" id="KW-0812">Transmembrane</keyword>
<feature type="transmembrane region" description="Helical" evidence="7">
    <location>
        <begin position="96"/>
        <end position="117"/>
    </location>
</feature>
<dbReference type="InterPro" id="IPR050748">
    <property type="entry name" value="Glycosyltrans_8_dom-fam"/>
</dbReference>
<dbReference type="SUPFAM" id="SSF53448">
    <property type="entry name" value="Nucleotide-diphospho-sugar transferases"/>
    <property type="match status" value="1"/>
</dbReference>
<keyword evidence="7" id="KW-1133">Transmembrane helix</keyword>
<sequence length="469" mass="51284">EKTNHRSSGDTSEATGGIGWNRRRPLRSPSPPPRPRPGEERKTTRTNPARERERERKKTSPTQAGPPRSHRAREREREGGRGEGGRPSPSRRRGGGGAMAATAMRALALAAFLFLAASGVGALPRFAEAPEYRNGEGCQAAVAGAGVCDPGLVHIAMTLDAHYLRGSMAAIYSLLKHASCPESLFFHFLAADGAANGAAPGVGELRSALAASFPSLRFEIYPFRADAVTGLISASVRAALEAPLNYARNYLADLLPKCVPRAIYLDSDVLAVDDVRRLWETRLPAAAVVAAPEYCHANFSRYFTDAFWSDPDLGPRVFAGRRRAPCYFNTGVMVIDLRRWRSGNYRQRIEQWMELQKEKRIYELGSLPPFLLLFAGEVEAVDHRWNQHGLGGDNVLGSCRPLHKGPVSLMHWSGKGKPWDRLDAGRPCPLDHTWKSYDLYIGDGDASQASAPSWASLSSSALPAAVFSW</sequence>
<dbReference type="EC" id="2.4.1.-" evidence="5"/>
<keyword evidence="3" id="KW-0328">Glycosyltransferase</keyword>
<feature type="region of interest" description="Disordered" evidence="6">
    <location>
        <begin position="1"/>
        <end position="97"/>
    </location>
</feature>
<comment type="pathway">
    <text evidence="1">Glycan metabolism; pectin biosynthesis.</text>
</comment>
<feature type="compositionally biased region" description="Basic and acidic residues" evidence="6">
    <location>
        <begin position="73"/>
        <end position="84"/>
    </location>
</feature>
<organism evidence="8">
    <name type="scientific">Hordeum vulgare subsp. vulgare</name>
    <name type="common">Domesticated barley</name>
    <dbReference type="NCBI Taxonomy" id="112509"/>
    <lineage>
        <taxon>Eukaryota</taxon>
        <taxon>Viridiplantae</taxon>
        <taxon>Streptophyta</taxon>
        <taxon>Embryophyta</taxon>
        <taxon>Tracheophyta</taxon>
        <taxon>Spermatophyta</taxon>
        <taxon>Magnoliopsida</taxon>
        <taxon>Liliopsida</taxon>
        <taxon>Poales</taxon>
        <taxon>Poaceae</taxon>
        <taxon>BOP clade</taxon>
        <taxon>Pooideae</taxon>
        <taxon>Triticodae</taxon>
        <taxon>Triticeae</taxon>
        <taxon>Hordeinae</taxon>
        <taxon>Hordeum</taxon>
    </lineage>
</organism>